<dbReference type="AlphaFoldDB" id="A0A852TX75"/>
<evidence type="ECO:0000313" key="3">
    <source>
        <dbReference type="Proteomes" id="UP000589036"/>
    </source>
</evidence>
<evidence type="ECO:0000313" key="2">
    <source>
        <dbReference type="EMBL" id="NYE46460.1"/>
    </source>
</evidence>
<reference evidence="2 3" key="1">
    <citation type="submission" date="2020-07" db="EMBL/GenBank/DDBJ databases">
        <title>Sequencing the genomes of 1000 actinobacteria strains.</title>
        <authorList>
            <person name="Klenk H.-P."/>
        </authorList>
    </citation>
    <scope>NUCLEOTIDE SEQUENCE [LARGE SCALE GENOMIC DNA]</scope>
    <source>
        <strain evidence="2 3">CXB654</strain>
    </source>
</reference>
<dbReference type="RefSeq" id="WP_179642561.1">
    <property type="nucleotide sequence ID" value="NZ_BAAAYY010000022.1"/>
</dbReference>
<organism evidence="2 3">
    <name type="scientific">Spinactinospora alkalitolerans</name>
    <dbReference type="NCBI Taxonomy" id="687207"/>
    <lineage>
        <taxon>Bacteria</taxon>
        <taxon>Bacillati</taxon>
        <taxon>Actinomycetota</taxon>
        <taxon>Actinomycetes</taxon>
        <taxon>Streptosporangiales</taxon>
        <taxon>Nocardiopsidaceae</taxon>
        <taxon>Spinactinospora</taxon>
    </lineage>
</organism>
<proteinExistence type="predicted"/>
<protein>
    <submittedName>
        <fullName evidence="2">Uncharacterized protein</fullName>
    </submittedName>
</protein>
<accession>A0A852TX75</accession>
<evidence type="ECO:0000256" key="1">
    <source>
        <dbReference type="SAM" id="MobiDB-lite"/>
    </source>
</evidence>
<gene>
    <name evidence="2" type="ORF">HDA32_001580</name>
</gene>
<dbReference type="Proteomes" id="UP000589036">
    <property type="component" value="Unassembled WGS sequence"/>
</dbReference>
<sequence length="161" mass="16568">MSTDDAPTDDERFVTSLRGPDPLLEPPPEEVGAAARTAYAARRADALVADVHGDSAEDPPAGLRAAAGPLDVAADPRLLVFRAAGVAVSLEITCHGDLRDIAGQIAPPGASAVEVRWARGHCGGEVDAAGAFVVRDVPRGPISVLCHRPGATPIATRWIAV</sequence>
<keyword evidence="3" id="KW-1185">Reference proteome</keyword>
<feature type="region of interest" description="Disordered" evidence="1">
    <location>
        <begin position="1"/>
        <end position="30"/>
    </location>
</feature>
<dbReference type="EMBL" id="JACCCC010000001">
    <property type="protein sequence ID" value="NYE46460.1"/>
    <property type="molecule type" value="Genomic_DNA"/>
</dbReference>
<name>A0A852TX75_9ACTN</name>
<comment type="caution">
    <text evidence="2">The sequence shown here is derived from an EMBL/GenBank/DDBJ whole genome shotgun (WGS) entry which is preliminary data.</text>
</comment>